<keyword evidence="1" id="KW-0472">Membrane</keyword>
<keyword evidence="3" id="KW-1185">Reference proteome</keyword>
<evidence type="ECO:0000313" key="3">
    <source>
        <dbReference type="Proteomes" id="UP000516360"/>
    </source>
</evidence>
<gene>
    <name evidence="2" type="ORF">JZK55_23540</name>
</gene>
<feature type="transmembrane region" description="Helical" evidence="1">
    <location>
        <begin position="12"/>
        <end position="30"/>
    </location>
</feature>
<evidence type="ECO:0000313" key="2">
    <source>
        <dbReference type="EMBL" id="BCB97432.1"/>
    </source>
</evidence>
<keyword evidence="1" id="KW-0812">Transmembrane</keyword>
<dbReference type="KEGG" id="dtp:JZK55_23540"/>
<reference evidence="2 3" key="1">
    <citation type="submission" date="2020-03" db="EMBL/GenBank/DDBJ databases">
        <title>Complete genome sequences of two sulfur-disproportionating bacterial strains T55J and Mzg5.</title>
        <authorList>
            <person name="Umezawa K."/>
            <person name="Kojima H."/>
            <person name="Kato Y."/>
            <person name="Fukui M."/>
        </authorList>
    </citation>
    <scope>NUCLEOTIDE SEQUENCE [LARGE SCALE GENOMIC DNA]</scope>
    <source>
        <strain evidence="2 3">T55J</strain>
    </source>
</reference>
<evidence type="ECO:0000256" key="1">
    <source>
        <dbReference type="SAM" id="Phobius"/>
    </source>
</evidence>
<proteinExistence type="predicted"/>
<dbReference type="AlphaFoldDB" id="A0A7G1H5N9"/>
<accession>A0A7G1H5N9</accession>
<name>A0A7G1H5N9_9BACT</name>
<dbReference type="Proteomes" id="UP000516360">
    <property type="component" value="Chromosome"/>
</dbReference>
<sequence>MEDARWKMEKNDTLIFIFILGLFGLNWPFLEIFHVNITEYLFAFWLIFIILIALVVSRAEDKKDKFRANG</sequence>
<feature type="transmembrane region" description="Helical" evidence="1">
    <location>
        <begin position="42"/>
        <end position="59"/>
    </location>
</feature>
<protein>
    <recommendedName>
        <fullName evidence="4">DUF5668 domain-containing protein</fullName>
    </recommendedName>
</protein>
<dbReference type="EMBL" id="AP022873">
    <property type="protein sequence ID" value="BCB97432.1"/>
    <property type="molecule type" value="Genomic_DNA"/>
</dbReference>
<keyword evidence="1" id="KW-1133">Transmembrane helix</keyword>
<organism evidence="2 3">
    <name type="scientific">Dissulfurispira thermophila</name>
    <dbReference type="NCBI Taxonomy" id="2715679"/>
    <lineage>
        <taxon>Bacteria</taxon>
        <taxon>Pseudomonadati</taxon>
        <taxon>Nitrospirota</taxon>
        <taxon>Thermodesulfovibrionia</taxon>
        <taxon>Thermodesulfovibrionales</taxon>
        <taxon>Dissulfurispiraceae</taxon>
        <taxon>Dissulfurispira</taxon>
    </lineage>
</organism>
<evidence type="ECO:0008006" key="4">
    <source>
        <dbReference type="Google" id="ProtNLM"/>
    </source>
</evidence>